<proteinExistence type="predicted"/>
<dbReference type="EMBL" id="JAHQIW010003252">
    <property type="protein sequence ID" value="KAJ1357903.1"/>
    <property type="molecule type" value="Genomic_DNA"/>
</dbReference>
<dbReference type="Proteomes" id="UP001196413">
    <property type="component" value="Unassembled WGS sequence"/>
</dbReference>
<dbReference type="InterPro" id="IPR029044">
    <property type="entry name" value="Nucleotide-diphossugar_trans"/>
</dbReference>
<accession>A0AAD5MKV1</accession>
<dbReference type="Gene3D" id="3.90.550.10">
    <property type="entry name" value="Spore Coat Polysaccharide Biosynthesis Protein SpsA, Chain A"/>
    <property type="match status" value="1"/>
</dbReference>
<dbReference type="AlphaFoldDB" id="A0AAD5MKV1"/>
<dbReference type="SUPFAM" id="SSF53448">
    <property type="entry name" value="Nucleotide-diphospho-sugar transferases"/>
    <property type="match status" value="1"/>
</dbReference>
<dbReference type="Pfam" id="PF00535">
    <property type="entry name" value="Glycos_transf_2"/>
    <property type="match status" value="1"/>
</dbReference>
<dbReference type="PANTHER" id="PTHR22916">
    <property type="entry name" value="GLYCOSYLTRANSFERASE"/>
    <property type="match status" value="1"/>
</dbReference>
<evidence type="ECO:0000313" key="2">
    <source>
        <dbReference type="EMBL" id="KAJ1357903.1"/>
    </source>
</evidence>
<dbReference type="GO" id="GO:0016758">
    <property type="term" value="F:hexosyltransferase activity"/>
    <property type="evidence" value="ECO:0007669"/>
    <property type="project" value="UniProtKB-ARBA"/>
</dbReference>
<gene>
    <name evidence="2" type="ORF">KIN20_016168</name>
</gene>
<sequence>MPYIEECLLALLEQKFDGTWQVCVYNDGSTDSTTECVEKFIPLFAYRDVDLRLSSGLKCRGVGYAKNRAVEMSTGRFICFCDADDLPLSTRLQDQYSRATSFPENSLVFVGSNFRGDVRRIQPKGTRIGLIDYRDDKLTLQVFTSHGPTLVAPTWFISRELFTRLKGFREDVSVGYPEDLEFFYRALEVKDVCFSKVDKTLVIYRYHPGCASFGVSENVIWNMRLSRLCKNCPTDMENFHNMERW</sequence>
<name>A0AAD5MKV1_PARTN</name>
<feature type="domain" description="Glycosyltransferase 2-like" evidence="1">
    <location>
        <begin position="2"/>
        <end position="162"/>
    </location>
</feature>
<reference evidence="2" key="1">
    <citation type="submission" date="2021-06" db="EMBL/GenBank/DDBJ databases">
        <title>Parelaphostrongylus tenuis whole genome reference sequence.</title>
        <authorList>
            <person name="Garwood T.J."/>
            <person name="Larsen P.A."/>
            <person name="Fountain-Jones N.M."/>
            <person name="Garbe J.R."/>
            <person name="Macchietto M.G."/>
            <person name="Kania S.A."/>
            <person name="Gerhold R.W."/>
            <person name="Richards J.E."/>
            <person name="Wolf T.M."/>
        </authorList>
    </citation>
    <scope>NUCLEOTIDE SEQUENCE</scope>
    <source>
        <strain evidence="2">MNPRO001-30</strain>
        <tissue evidence="2">Meninges</tissue>
    </source>
</reference>
<protein>
    <recommendedName>
        <fullName evidence="1">Glycosyltransferase 2-like domain-containing protein</fullName>
    </recommendedName>
</protein>
<comment type="caution">
    <text evidence="2">The sequence shown here is derived from an EMBL/GenBank/DDBJ whole genome shotgun (WGS) entry which is preliminary data.</text>
</comment>
<organism evidence="2 3">
    <name type="scientific">Parelaphostrongylus tenuis</name>
    <name type="common">Meningeal worm</name>
    <dbReference type="NCBI Taxonomy" id="148309"/>
    <lineage>
        <taxon>Eukaryota</taxon>
        <taxon>Metazoa</taxon>
        <taxon>Ecdysozoa</taxon>
        <taxon>Nematoda</taxon>
        <taxon>Chromadorea</taxon>
        <taxon>Rhabditida</taxon>
        <taxon>Rhabditina</taxon>
        <taxon>Rhabditomorpha</taxon>
        <taxon>Strongyloidea</taxon>
        <taxon>Metastrongylidae</taxon>
        <taxon>Parelaphostrongylus</taxon>
    </lineage>
</organism>
<keyword evidence="3" id="KW-1185">Reference proteome</keyword>
<dbReference type="PANTHER" id="PTHR22916:SF3">
    <property type="entry name" value="UDP-GLCNAC:BETAGAL BETA-1,3-N-ACETYLGLUCOSAMINYLTRANSFERASE-LIKE PROTEIN 1"/>
    <property type="match status" value="1"/>
</dbReference>
<dbReference type="InterPro" id="IPR001173">
    <property type="entry name" value="Glyco_trans_2-like"/>
</dbReference>
<evidence type="ECO:0000313" key="3">
    <source>
        <dbReference type="Proteomes" id="UP001196413"/>
    </source>
</evidence>
<evidence type="ECO:0000259" key="1">
    <source>
        <dbReference type="Pfam" id="PF00535"/>
    </source>
</evidence>